<dbReference type="Gramene" id="BGIOSGA009377-TA">
    <property type="protein sequence ID" value="BGIOSGA009377-PA"/>
    <property type="gene ID" value="BGIOSGA009377"/>
</dbReference>
<reference evidence="1 2" key="1">
    <citation type="journal article" date="2005" name="PLoS Biol.">
        <title>The genomes of Oryza sativa: a history of duplications.</title>
        <authorList>
            <person name="Yu J."/>
            <person name="Wang J."/>
            <person name="Lin W."/>
            <person name="Li S."/>
            <person name="Li H."/>
            <person name="Zhou J."/>
            <person name="Ni P."/>
            <person name="Dong W."/>
            <person name="Hu S."/>
            <person name="Zeng C."/>
            <person name="Zhang J."/>
            <person name="Zhang Y."/>
            <person name="Li R."/>
            <person name="Xu Z."/>
            <person name="Li S."/>
            <person name="Li X."/>
            <person name="Zheng H."/>
            <person name="Cong L."/>
            <person name="Lin L."/>
            <person name="Yin J."/>
            <person name="Geng J."/>
            <person name="Li G."/>
            <person name="Shi J."/>
            <person name="Liu J."/>
            <person name="Lv H."/>
            <person name="Li J."/>
            <person name="Wang J."/>
            <person name="Deng Y."/>
            <person name="Ran L."/>
            <person name="Shi X."/>
            <person name="Wang X."/>
            <person name="Wu Q."/>
            <person name="Li C."/>
            <person name="Ren X."/>
            <person name="Wang J."/>
            <person name="Wang X."/>
            <person name="Li D."/>
            <person name="Liu D."/>
            <person name="Zhang X."/>
            <person name="Ji Z."/>
            <person name="Zhao W."/>
            <person name="Sun Y."/>
            <person name="Zhang Z."/>
            <person name="Bao J."/>
            <person name="Han Y."/>
            <person name="Dong L."/>
            <person name="Ji J."/>
            <person name="Chen P."/>
            <person name="Wu S."/>
            <person name="Liu J."/>
            <person name="Xiao Y."/>
            <person name="Bu D."/>
            <person name="Tan J."/>
            <person name="Yang L."/>
            <person name="Ye C."/>
            <person name="Zhang J."/>
            <person name="Xu J."/>
            <person name="Zhou Y."/>
            <person name="Yu Y."/>
            <person name="Zhang B."/>
            <person name="Zhuang S."/>
            <person name="Wei H."/>
            <person name="Liu B."/>
            <person name="Lei M."/>
            <person name="Yu H."/>
            <person name="Li Y."/>
            <person name="Xu H."/>
            <person name="Wei S."/>
            <person name="He X."/>
            <person name="Fang L."/>
            <person name="Zhang Z."/>
            <person name="Zhang Y."/>
            <person name="Huang X."/>
            <person name="Su Z."/>
            <person name="Tong W."/>
            <person name="Li J."/>
            <person name="Tong Z."/>
            <person name="Li S."/>
            <person name="Ye J."/>
            <person name="Wang L."/>
            <person name="Fang L."/>
            <person name="Lei T."/>
            <person name="Chen C."/>
            <person name="Chen H."/>
            <person name="Xu Z."/>
            <person name="Li H."/>
            <person name="Huang H."/>
            <person name="Zhang F."/>
            <person name="Xu H."/>
            <person name="Li N."/>
            <person name="Zhao C."/>
            <person name="Li S."/>
            <person name="Dong L."/>
            <person name="Huang Y."/>
            <person name="Li L."/>
            <person name="Xi Y."/>
            <person name="Qi Q."/>
            <person name="Li W."/>
            <person name="Zhang B."/>
            <person name="Hu W."/>
            <person name="Zhang Y."/>
            <person name="Tian X."/>
            <person name="Jiao Y."/>
            <person name="Liang X."/>
            <person name="Jin J."/>
            <person name="Gao L."/>
            <person name="Zheng W."/>
            <person name="Hao B."/>
            <person name="Liu S."/>
            <person name="Wang W."/>
            <person name="Yuan L."/>
            <person name="Cao M."/>
            <person name="McDermott J."/>
            <person name="Samudrala R."/>
            <person name="Wang J."/>
            <person name="Wong G.K."/>
            <person name="Yang H."/>
        </authorList>
    </citation>
    <scope>NUCLEOTIDE SEQUENCE [LARGE SCALE GENOMIC DNA]</scope>
    <source>
        <strain evidence="2">cv. 93-11</strain>
    </source>
</reference>
<evidence type="ECO:0000313" key="2">
    <source>
        <dbReference type="Proteomes" id="UP000007015"/>
    </source>
</evidence>
<dbReference type="Proteomes" id="UP000007015">
    <property type="component" value="Chromosome 3"/>
</dbReference>
<dbReference type="EMBL" id="CM000128">
    <property type="protein sequence ID" value="EAY92706.1"/>
    <property type="molecule type" value="Genomic_DNA"/>
</dbReference>
<proteinExistence type="predicted"/>
<dbReference type="HOGENOM" id="CLU_2610272_0_0_1"/>
<protein>
    <submittedName>
        <fullName evidence="1">Uncharacterized protein</fullName>
    </submittedName>
</protein>
<name>A2XPE6_ORYSI</name>
<keyword evidence="2" id="KW-1185">Reference proteome</keyword>
<evidence type="ECO:0000313" key="1">
    <source>
        <dbReference type="EMBL" id="EAY92706.1"/>
    </source>
</evidence>
<gene>
    <name evidence="1" type="ORF">OsI_14457</name>
</gene>
<organism evidence="1 2">
    <name type="scientific">Oryza sativa subsp. indica</name>
    <name type="common">Rice</name>
    <dbReference type="NCBI Taxonomy" id="39946"/>
    <lineage>
        <taxon>Eukaryota</taxon>
        <taxon>Viridiplantae</taxon>
        <taxon>Streptophyta</taxon>
        <taxon>Embryophyta</taxon>
        <taxon>Tracheophyta</taxon>
        <taxon>Spermatophyta</taxon>
        <taxon>Magnoliopsida</taxon>
        <taxon>Liliopsida</taxon>
        <taxon>Poales</taxon>
        <taxon>Poaceae</taxon>
        <taxon>BOP clade</taxon>
        <taxon>Oryzoideae</taxon>
        <taxon>Oryzeae</taxon>
        <taxon>Oryzinae</taxon>
        <taxon>Oryza</taxon>
        <taxon>Oryza sativa</taxon>
    </lineage>
</organism>
<sequence>MGVEEASGGRGWAKAAVAGGCRVTEAGGGCAQGDGGRRKRARGGCRAAAGGALLPDLACDDNDGGEVGELRMRAGVRSL</sequence>
<accession>A2XPE6</accession>
<dbReference type="AlphaFoldDB" id="A2XPE6"/>